<reference evidence="2" key="1">
    <citation type="submission" date="2014-09" db="EMBL/GenBank/DDBJ databases">
        <authorList>
            <person name="Gomez-Valero L."/>
        </authorList>
    </citation>
    <scope>NUCLEOTIDE SEQUENCE [LARGE SCALE GENOMIC DNA]</scope>
    <source>
        <strain evidence="2">ATCC700992</strain>
    </source>
</reference>
<dbReference type="AlphaFoldDB" id="A0A098GA69"/>
<proteinExistence type="predicted"/>
<organism evidence="1 2">
    <name type="scientific">Legionella fallonii LLAP-10</name>
    <dbReference type="NCBI Taxonomy" id="1212491"/>
    <lineage>
        <taxon>Bacteria</taxon>
        <taxon>Pseudomonadati</taxon>
        <taxon>Pseudomonadota</taxon>
        <taxon>Gammaproteobacteria</taxon>
        <taxon>Legionellales</taxon>
        <taxon>Legionellaceae</taxon>
        <taxon>Legionella</taxon>
    </lineage>
</organism>
<gene>
    <name evidence="1" type="ORF">LFA_3551</name>
</gene>
<dbReference type="STRING" id="1212491.LFA_3551"/>
<dbReference type="EMBL" id="LN614827">
    <property type="protein sequence ID" value="CEG58882.1"/>
    <property type="molecule type" value="Genomic_DNA"/>
</dbReference>
<dbReference type="Gene3D" id="1.10.260.40">
    <property type="entry name" value="lambda repressor-like DNA-binding domains"/>
    <property type="match status" value="1"/>
</dbReference>
<dbReference type="RefSeq" id="WP_045097111.1">
    <property type="nucleotide sequence ID" value="NZ_LN614827.1"/>
</dbReference>
<evidence type="ECO:0000313" key="2">
    <source>
        <dbReference type="Proteomes" id="UP000032430"/>
    </source>
</evidence>
<dbReference type="OrthoDB" id="5640921at2"/>
<name>A0A098GA69_9GAMM</name>
<sequence length="80" mass="8967">MPNKKLAERLNYELDELGVPALMAERVQVCAKLFKLPPFQIEALLNGIVAFSNNAMQKVADELNVSKDWLLGDSKKSVQH</sequence>
<dbReference type="KEGG" id="lfa:LFA_3551"/>
<protein>
    <recommendedName>
        <fullName evidence="3">HTH cro/C1-type domain-containing protein</fullName>
    </recommendedName>
</protein>
<keyword evidence="2" id="KW-1185">Reference proteome</keyword>
<dbReference type="GO" id="GO:0003677">
    <property type="term" value="F:DNA binding"/>
    <property type="evidence" value="ECO:0007669"/>
    <property type="project" value="InterPro"/>
</dbReference>
<accession>A0A098GA69</accession>
<dbReference type="InterPro" id="IPR010982">
    <property type="entry name" value="Lambda_DNA-bd_dom_sf"/>
</dbReference>
<dbReference type="Proteomes" id="UP000032430">
    <property type="component" value="Chromosome I"/>
</dbReference>
<evidence type="ECO:0000313" key="1">
    <source>
        <dbReference type="EMBL" id="CEG58882.1"/>
    </source>
</evidence>
<dbReference type="HOGENOM" id="CLU_186023_0_0_6"/>
<evidence type="ECO:0008006" key="3">
    <source>
        <dbReference type="Google" id="ProtNLM"/>
    </source>
</evidence>